<dbReference type="AlphaFoldDB" id="A0A7L5AMV4"/>
<gene>
    <name evidence="2" type="ORF">BHD05_08165</name>
</gene>
<dbReference type="EMBL" id="CP017146">
    <property type="protein sequence ID" value="QHO69619.1"/>
    <property type="molecule type" value="Genomic_DNA"/>
</dbReference>
<evidence type="ECO:0000313" key="2">
    <source>
        <dbReference type="EMBL" id="QHO69619.1"/>
    </source>
</evidence>
<dbReference type="KEGG" id="mant:BHD05_08165"/>
<protein>
    <submittedName>
        <fullName evidence="2">Uncharacterized protein</fullName>
    </submittedName>
</protein>
<keyword evidence="1" id="KW-0812">Transmembrane</keyword>
<name>A0A7L5AMV4_9MICO</name>
<evidence type="ECO:0000313" key="3">
    <source>
        <dbReference type="Proteomes" id="UP000464507"/>
    </source>
</evidence>
<evidence type="ECO:0000256" key="1">
    <source>
        <dbReference type="SAM" id="Phobius"/>
    </source>
</evidence>
<keyword evidence="3" id="KW-1185">Reference proteome</keyword>
<feature type="transmembrane region" description="Helical" evidence="1">
    <location>
        <begin position="55"/>
        <end position="76"/>
    </location>
</feature>
<dbReference type="Proteomes" id="UP000464507">
    <property type="component" value="Chromosome"/>
</dbReference>
<sequence length="81" mass="8618">MKRQASRDAADYISAIGGAVALVWGLVGAIRSNWVHTLLLRTGGSSRLTVWQTRLIGVILSVVGAGFLILSSLGILPTTWK</sequence>
<organism evidence="2 3">
    <name type="scientific">Marisediminicola antarctica</name>
    <dbReference type="NCBI Taxonomy" id="674079"/>
    <lineage>
        <taxon>Bacteria</taxon>
        <taxon>Bacillati</taxon>
        <taxon>Actinomycetota</taxon>
        <taxon>Actinomycetes</taxon>
        <taxon>Micrococcales</taxon>
        <taxon>Microbacteriaceae</taxon>
        <taxon>Marisediminicola</taxon>
    </lineage>
</organism>
<keyword evidence="1" id="KW-0472">Membrane</keyword>
<proteinExistence type="predicted"/>
<keyword evidence="1" id="KW-1133">Transmembrane helix</keyword>
<feature type="transmembrane region" description="Helical" evidence="1">
    <location>
        <begin position="12"/>
        <end position="35"/>
    </location>
</feature>
<reference evidence="2 3" key="1">
    <citation type="submission" date="2016-09" db="EMBL/GenBank/DDBJ databases">
        <title>Complete genome sequence of microbes from the polar regions.</title>
        <authorList>
            <person name="Liao L."/>
            <person name="Chen B."/>
        </authorList>
    </citation>
    <scope>NUCLEOTIDE SEQUENCE [LARGE SCALE GENOMIC DNA]</scope>
    <source>
        <strain evidence="2 3">ZS314</strain>
    </source>
</reference>
<accession>A0A7L5AMV4</accession>